<gene>
    <name evidence="3" type="ORF">BCM02_11456</name>
</gene>
<comment type="caution">
    <text evidence="3">The sequence shown here is derived from an EMBL/GenBank/DDBJ whole genome shotgun (WGS) entry which is preliminary data.</text>
</comment>
<dbReference type="RefSeq" id="WP_148932931.1">
    <property type="nucleotide sequence ID" value="NZ_VNHS01000014.1"/>
</dbReference>
<feature type="region of interest" description="Disordered" evidence="1">
    <location>
        <begin position="152"/>
        <end position="174"/>
    </location>
</feature>
<proteinExistence type="predicted"/>
<dbReference type="OrthoDB" id="1683771at2"/>
<keyword evidence="2" id="KW-0472">Membrane</keyword>
<evidence type="ECO:0000313" key="3">
    <source>
        <dbReference type="EMBL" id="TYP69540.1"/>
    </source>
</evidence>
<organism evidence="3 4">
    <name type="scientific">Paenibacillus methanolicus</name>
    <dbReference type="NCBI Taxonomy" id="582686"/>
    <lineage>
        <taxon>Bacteria</taxon>
        <taxon>Bacillati</taxon>
        <taxon>Bacillota</taxon>
        <taxon>Bacilli</taxon>
        <taxon>Bacillales</taxon>
        <taxon>Paenibacillaceae</taxon>
        <taxon>Paenibacillus</taxon>
    </lineage>
</organism>
<feature type="transmembrane region" description="Helical" evidence="2">
    <location>
        <begin position="89"/>
        <end position="111"/>
    </location>
</feature>
<dbReference type="EMBL" id="VNHS01000014">
    <property type="protein sequence ID" value="TYP69540.1"/>
    <property type="molecule type" value="Genomic_DNA"/>
</dbReference>
<reference evidence="3 4" key="1">
    <citation type="submission" date="2019-07" db="EMBL/GenBank/DDBJ databases">
        <title>Genomic Encyclopedia of Type Strains, Phase III (KMG-III): the genomes of soil and plant-associated and newly described type strains.</title>
        <authorList>
            <person name="Whitman W."/>
        </authorList>
    </citation>
    <scope>NUCLEOTIDE SEQUENCE [LARGE SCALE GENOMIC DNA]</scope>
    <source>
        <strain evidence="3 4">BL24</strain>
    </source>
</reference>
<feature type="transmembrane region" description="Helical" evidence="2">
    <location>
        <begin position="60"/>
        <end position="82"/>
    </location>
</feature>
<feature type="transmembrane region" description="Helical" evidence="2">
    <location>
        <begin position="29"/>
        <end position="48"/>
    </location>
</feature>
<evidence type="ECO:0000313" key="4">
    <source>
        <dbReference type="Proteomes" id="UP000323257"/>
    </source>
</evidence>
<dbReference type="Proteomes" id="UP000323257">
    <property type="component" value="Unassembled WGS sequence"/>
</dbReference>
<accession>A0A5S5BTR8</accession>
<keyword evidence="2" id="KW-1133">Transmembrane helix</keyword>
<evidence type="ECO:0000256" key="1">
    <source>
        <dbReference type="SAM" id="MobiDB-lite"/>
    </source>
</evidence>
<name>A0A5S5BTR8_9BACL</name>
<feature type="transmembrane region" description="Helical" evidence="2">
    <location>
        <begin position="123"/>
        <end position="141"/>
    </location>
</feature>
<dbReference type="AlphaFoldDB" id="A0A5S5BTR8"/>
<keyword evidence="4" id="KW-1185">Reference proteome</keyword>
<sequence>MLNHAIMWITLLVPWLSFVFLSKETLRRYMPVTILTALLMTIYDEIAIDATDWIVIHQNLVPFTAFIPLIHGAFVGSTMWIFSLTYGRFWRYFLTNVICDFVFMFVFSLFYEWRGFYSFVDRSRFWIYVDLVLLSVVIYGYQQWQEKIMNPDAATPRRSSSGGGLEWGIRRKAR</sequence>
<protein>
    <submittedName>
        <fullName evidence="3">Uncharacterized protein</fullName>
    </submittedName>
</protein>
<evidence type="ECO:0000256" key="2">
    <source>
        <dbReference type="SAM" id="Phobius"/>
    </source>
</evidence>
<feature type="transmembrane region" description="Helical" evidence="2">
    <location>
        <begin position="6"/>
        <end position="22"/>
    </location>
</feature>
<keyword evidence="2" id="KW-0812">Transmembrane</keyword>